<sequence>MTAPNIVSSGMGTEINHPPLFGDGRGNFRIQVLGNSGSGKTTTARQLAHTLNLPLISLDTLFWQPGWKPTPKDQMTAKVKQTLETFGNSWVVEGDYFKMIGTVVTDATTDIIWLDPPLLLYFPRLVLRTIQRLLGLVDPCSPGCNERLSETVLSRDSIILYCLTNHFPNRRRNLGKMSQFGLDMGTDVDHRRMRRVGGWGREYVEWMAAVEAEHRRE</sequence>
<evidence type="ECO:0000313" key="1">
    <source>
        <dbReference type="EMBL" id="TFK23585.1"/>
    </source>
</evidence>
<keyword evidence="2" id="KW-1185">Reference proteome</keyword>
<dbReference type="Gene3D" id="3.40.50.300">
    <property type="entry name" value="P-loop containing nucleotide triphosphate hydrolases"/>
    <property type="match status" value="1"/>
</dbReference>
<name>A0A5C3KTR2_COPMA</name>
<reference evidence="1 2" key="1">
    <citation type="journal article" date="2019" name="Nat. Ecol. Evol.">
        <title>Megaphylogeny resolves global patterns of mushroom evolution.</title>
        <authorList>
            <person name="Varga T."/>
            <person name="Krizsan K."/>
            <person name="Foldi C."/>
            <person name="Dima B."/>
            <person name="Sanchez-Garcia M."/>
            <person name="Sanchez-Ramirez S."/>
            <person name="Szollosi G.J."/>
            <person name="Szarkandi J.G."/>
            <person name="Papp V."/>
            <person name="Albert L."/>
            <person name="Andreopoulos W."/>
            <person name="Angelini C."/>
            <person name="Antonin V."/>
            <person name="Barry K.W."/>
            <person name="Bougher N.L."/>
            <person name="Buchanan P."/>
            <person name="Buyck B."/>
            <person name="Bense V."/>
            <person name="Catcheside P."/>
            <person name="Chovatia M."/>
            <person name="Cooper J."/>
            <person name="Damon W."/>
            <person name="Desjardin D."/>
            <person name="Finy P."/>
            <person name="Geml J."/>
            <person name="Haridas S."/>
            <person name="Hughes K."/>
            <person name="Justo A."/>
            <person name="Karasinski D."/>
            <person name="Kautmanova I."/>
            <person name="Kiss B."/>
            <person name="Kocsube S."/>
            <person name="Kotiranta H."/>
            <person name="LaButti K.M."/>
            <person name="Lechner B.E."/>
            <person name="Liimatainen K."/>
            <person name="Lipzen A."/>
            <person name="Lukacs Z."/>
            <person name="Mihaltcheva S."/>
            <person name="Morgado L.N."/>
            <person name="Niskanen T."/>
            <person name="Noordeloos M.E."/>
            <person name="Ohm R.A."/>
            <person name="Ortiz-Santana B."/>
            <person name="Ovrebo C."/>
            <person name="Racz N."/>
            <person name="Riley R."/>
            <person name="Savchenko A."/>
            <person name="Shiryaev A."/>
            <person name="Soop K."/>
            <person name="Spirin V."/>
            <person name="Szebenyi C."/>
            <person name="Tomsovsky M."/>
            <person name="Tulloss R.E."/>
            <person name="Uehling J."/>
            <person name="Grigoriev I.V."/>
            <person name="Vagvolgyi C."/>
            <person name="Papp T."/>
            <person name="Martin F.M."/>
            <person name="Miettinen O."/>
            <person name="Hibbett D.S."/>
            <person name="Nagy L.G."/>
        </authorList>
    </citation>
    <scope>NUCLEOTIDE SEQUENCE [LARGE SCALE GENOMIC DNA]</scope>
    <source>
        <strain evidence="1 2">CBS 121175</strain>
    </source>
</reference>
<dbReference type="InterPro" id="IPR027417">
    <property type="entry name" value="P-loop_NTPase"/>
</dbReference>
<dbReference type="OrthoDB" id="65590at2759"/>
<proteinExistence type="predicted"/>
<evidence type="ECO:0008006" key="3">
    <source>
        <dbReference type="Google" id="ProtNLM"/>
    </source>
</evidence>
<dbReference type="InterPro" id="IPR052922">
    <property type="entry name" value="Cytidylate_Kinase-2"/>
</dbReference>
<gene>
    <name evidence="1" type="ORF">FA15DRAFT_670403</name>
</gene>
<accession>A0A5C3KTR2</accession>
<dbReference type="PANTHER" id="PTHR37816">
    <property type="entry name" value="YALI0E33011P"/>
    <property type="match status" value="1"/>
</dbReference>
<protein>
    <recommendedName>
        <fullName evidence="3">P-loop containing nucleoside triphosphate hydrolase protein</fullName>
    </recommendedName>
</protein>
<evidence type="ECO:0000313" key="2">
    <source>
        <dbReference type="Proteomes" id="UP000307440"/>
    </source>
</evidence>
<dbReference type="EMBL" id="ML210216">
    <property type="protein sequence ID" value="TFK23585.1"/>
    <property type="molecule type" value="Genomic_DNA"/>
</dbReference>
<dbReference type="PANTHER" id="PTHR37816:SF1">
    <property type="entry name" value="TOXIN"/>
    <property type="match status" value="1"/>
</dbReference>
<organism evidence="1 2">
    <name type="scientific">Coprinopsis marcescibilis</name>
    <name type="common">Agaric fungus</name>
    <name type="synonym">Psathyrella marcescibilis</name>
    <dbReference type="NCBI Taxonomy" id="230819"/>
    <lineage>
        <taxon>Eukaryota</taxon>
        <taxon>Fungi</taxon>
        <taxon>Dikarya</taxon>
        <taxon>Basidiomycota</taxon>
        <taxon>Agaricomycotina</taxon>
        <taxon>Agaricomycetes</taxon>
        <taxon>Agaricomycetidae</taxon>
        <taxon>Agaricales</taxon>
        <taxon>Agaricineae</taxon>
        <taxon>Psathyrellaceae</taxon>
        <taxon>Coprinopsis</taxon>
    </lineage>
</organism>
<dbReference type="AlphaFoldDB" id="A0A5C3KTR2"/>
<dbReference type="SUPFAM" id="SSF52540">
    <property type="entry name" value="P-loop containing nucleoside triphosphate hydrolases"/>
    <property type="match status" value="1"/>
</dbReference>
<dbReference type="Proteomes" id="UP000307440">
    <property type="component" value="Unassembled WGS sequence"/>
</dbReference>